<name>A0A195FSA8_9HYME</name>
<evidence type="ECO:0000313" key="1">
    <source>
        <dbReference type="EMBL" id="KYN43177.1"/>
    </source>
</evidence>
<dbReference type="AlphaFoldDB" id="A0A195FSA8"/>
<organism evidence="1 2">
    <name type="scientific">Trachymyrmex septentrionalis</name>
    <dbReference type="NCBI Taxonomy" id="34720"/>
    <lineage>
        <taxon>Eukaryota</taxon>
        <taxon>Metazoa</taxon>
        <taxon>Ecdysozoa</taxon>
        <taxon>Arthropoda</taxon>
        <taxon>Hexapoda</taxon>
        <taxon>Insecta</taxon>
        <taxon>Pterygota</taxon>
        <taxon>Neoptera</taxon>
        <taxon>Endopterygota</taxon>
        <taxon>Hymenoptera</taxon>
        <taxon>Apocrita</taxon>
        <taxon>Aculeata</taxon>
        <taxon>Formicoidea</taxon>
        <taxon>Formicidae</taxon>
        <taxon>Myrmicinae</taxon>
        <taxon>Trachymyrmex</taxon>
    </lineage>
</organism>
<reference evidence="1 2" key="1">
    <citation type="submission" date="2016-03" db="EMBL/GenBank/DDBJ databases">
        <title>Trachymyrmex septentrionalis WGS genome.</title>
        <authorList>
            <person name="Nygaard S."/>
            <person name="Hu H."/>
            <person name="Boomsma J."/>
            <person name="Zhang G."/>
        </authorList>
    </citation>
    <scope>NUCLEOTIDE SEQUENCE [LARGE SCALE GENOMIC DNA]</scope>
    <source>
        <strain evidence="1">Tsep2-gDNA-1</strain>
        <tissue evidence="1">Whole body</tissue>
    </source>
</reference>
<proteinExistence type="predicted"/>
<gene>
    <name evidence="1" type="ORF">ALC56_02359</name>
</gene>
<sequence length="94" mass="10603">MTEYKLRPQTAQQQHDLYYAQRDSTYPITGRFEMTPSLRQSGFHSNAKCPVVPFVQRGEDHLGSEMGSVEELARGKGWYVRGGTPMRGTRPPGS</sequence>
<keyword evidence="2" id="KW-1185">Reference proteome</keyword>
<dbReference type="EMBL" id="KQ981285">
    <property type="protein sequence ID" value="KYN43177.1"/>
    <property type="molecule type" value="Genomic_DNA"/>
</dbReference>
<accession>A0A195FSA8</accession>
<dbReference type="Proteomes" id="UP000078541">
    <property type="component" value="Unassembled WGS sequence"/>
</dbReference>
<evidence type="ECO:0000313" key="2">
    <source>
        <dbReference type="Proteomes" id="UP000078541"/>
    </source>
</evidence>
<protein>
    <submittedName>
        <fullName evidence="1">Uncharacterized protein</fullName>
    </submittedName>
</protein>